<sequence>MNDQYLLLENFVSSFQHAFLHIQEILLVSWNVVLDAYIKLIKCV</sequence>
<evidence type="ECO:0000313" key="1">
    <source>
        <dbReference type="EMBL" id="JAD40457.1"/>
    </source>
</evidence>
<accession>A0A0A9A091</accession>
<name>A0A0A9A091_ARUDO</name>
<dbReference type="AlphaFoldDB" id="A0A0A9A091"/>
<organism evidence="1">
    <name type="scientific">Arundo donax</name>
    <name type="common">Giant reed</name>
    <name type="synonym">Donax arundinaceus</name>
    <dbReference type="NCBI Taxonomy" id="35708"/>
    <lineage>
        <taxon>Eukaryota</taxon>
        <taxon>Viridiplantae</taxon>
        <taxon>Streptophyta</taxon>
        <taxon>Embryophyta</taxon>
        <taxon>Tracheophyta</taxon>
        <taxon>Spermatophyta</taxon>
        <taxon>Magnoliopsida</taxon>
        <taxon>Liliopsida</taxon>
        <taxon>Poales</taxon>
        <taxon>Poaceae</taxon>
        <taxon>PACMAD clade</taxon>
        <taxon>Arundinoideae</taxon>
        <taxon>Arundineae</taxon>
        <taxon>Arundo</taxon>
    </lineage>
</organism>
<proteinExistence type="predicted"/>
<reference evidence="1" key="1">
    <citation type="submission" date="2014-09" db="EMBL/GenBank/DDBJ databases">
        <authorList>
            <person name="Magalhaes I.L.F."/>
            <person name="Oliveira U."/>
            <person name="Santos F.R."/>
            <person name="Vidigal T.H.D.A."/>
            <person name="Brescovit A.D."/>
            <person name="Santos A.J."/>
        </authorList>
    </citation>
    <scope>NUCLEOTIDE SEQUENCE</scope>
    <source>
        <tissue evidence="1">Shoot tissue taken approximately 20 cm above the soil surface</tissue>
    </source>
</reference>
<dbReference type="EMBL" id="GBRH01257438">
    <property type="protein sequence ID" value="JAD40457.1"/>
    <property type="molecule type" value="Transcribed_RNA"/>
</dbReference>
<protein>
    <submittedName>
        <fullName evidence="1">Uncharacterized protein</fullName>
    </submittedName>
</protein>
<reference evidence="1" key="2">
    <citation type="journal article" date="2015" name="Data Brief">
        <title>Shoot transcriptome of the giant reed, Arundo donax.</title>
        <authorList>
            <person name="Barrero R.A."/>
            <person name="Guerrero F.D."/>
            <person name="Moolhuijzen P."/>
            <person name="Goolsby J.A."/>
            <person name="Tidwell J."/>
            <person name="Bellgard S.E."/>
            <person name="Bellgard M.I."/>
        </authorList>
    </citation>
    <scope>NUCLEOTIDE SEQUENCE</scope>
    <source>
        <tissue evidence="1">Shoot tissue taken approximately 20 cm above the soil surface</tissue>
    </source>
</reference>